<organism evidence="2 3">
    <name type="scientific">Canna indica</name>
    <name type="common">Indian-shot</name>
    <dbReference type="NCBI Taxonomy" id="4628"/>
    <lineage>
        <taxon>Eukaryota</taxon>
        <taxon>Viridiplantae</taxon>
        <taxon>Streptophyta</taxon>
        <taxon>Embryophyta</taxon>
        <taxon>Tracheophyta</taxon>
        <taxon>Spermatophyta</taxon>
        <taxon>Magnoliopsida</taxon>
        <taxon>Liliopsida</taxon>
        <taxon>Zingiberales</taxon>
        <taxon>Cannaceae</taxon>
        <taxon>Canna</taxon>
    </lineage>
</organism>
<dbReference type="Proteomes" id="UP001327560">
    <property type="component" value="Chromosome 5"/>
</dbReference>
<keyword evidence="1" id="KW-1133">Transmembrane helix</keyword>
<evidence type="ECO:0000313" key="2">
    <source>
        <dbReference type="EMBL" id="WOL07346.1"/>
    </source>
</evidence>
<keyword evidence="3" id="KW-1185">Reference proteome</keyword>
<sequence length="108" mass="11986">MAVDEDTALLPGVVEINYQKSPKSYMGKFRWSWALHFGIPMCAFVFMVFTTVVPVLVVQRPGHSAVEGGSDVKSHVLIIVFGVDQLLCFHLVNKPDSHITPRERSTSA</sequence>
<keyword evidence="1" id="KW-0812">Transmembrane</keyword>
<name>A0AAQ3KKH4_9LILI</name>
<feature type="transmembrane region" description="Helical" evidence="1">
    <location>
        <begin position="33"/>
        <end position="56"/>
    </location>
</feature>
<evidence type="ECO:0000313" key="3">
    <source>
        <dbReference type="Proteomes" id="UP001327560"/>
    </source>
</evidence>
<proteinExistence type="predicted"/>
<keyword evidence="1" id="KW-0472">Membrane</keyword>
<gene>
    <name evidence="2" type="ORF">Cni_G16086</name>
</gene>
<protein>
    <submittedName>
        <fullName evidence="2">Uncharacterized protein</fullName>
    </submittedName>
</protein>
<dbReference type="EMBL" id="CP136894">
    <property type="protein sequence ID" value="WOL07346.1"/>
    <property type="molecule type" value="Genomic_DNA"/>
</dbReference>
<evidence type="ECO:0000256" key="1">
    <source>
        <dbReference type="SAM" id="Phobius"/>
    </source>
</evidence>
<accession>A0AAQ3KKH4</accession>
<reference evidence="2 3" key="1">
    <citation type="submission" date="2023-10" db="EMBL/GenBank/DDBJ databases">
        <title>Chromosome-scale genome assembly provides insights into flower coloration mechanisms of Canna indica.</title>
        <authorList>
            <person name="Li C."/>
        </authorList>
    </citation>
    <scope>NUCLEOTIDE SEQUENCE [LARGE SCALE GENOMIC DNA]</scope>
    <source>
        <tissue evidence="2">Flower</tissue>
    </source>
</reference>
<dbReference type="AlphaFoldDB" id="A0AAQ3KKH4"/>